<dbReference type="InterPro" id="IPR008480">
    <property type="entry name" value="DUF761_pln"/>
</dbReference>
<keyword evidence="2" id="KW-1185">Reference proteome</keyword>
<name>A0AAN9FY05_CLITE</name>
<evidence type="ECO:0008006" key="3">
    <source>
        <dbReference type="Google" id="ProtNLM"/>
    </source>
</evidence>
<dbReference type="EMBL" id="JAYKXN010000006">
    <property type="protein sequence ID" value="KAK7280458.1"/>
    <property type="molecule type" value="Genomic_DNA"/>
</dbReference>
<proteinExistence type="predicted"/>
<dbReference type="AlphaFoldDB" id="A0AAN9FY05"/>
<accession>A0AAN9FY05</accession>
<protein>
    <recommendedName>
        <fullName evidence="3">Cotton fiber protein</fullName>
    </recommendedName>
</protein>
<dbReference type="Pfam" id="PF05553">
    <property type="entry name" value="DUF761"/>
    <property type="match status" value="1"/>
</dbReference>
<sequence>MPRKRTPLFHRVSLLIHKVKRFRKRKEFKLLRHYNYGEYHHPNRGQRYSCSLFYLYSCLGNFDVENSTAECHVEALPNVETQRRNTMVVVAEDLFHECSGSGDHEDETVDEKAERFIQKFYHQMRMQTQESI</sequence>
<gene>
    <name evidence="1" type="ORF">RJT34_25522</name>
</gene>
<reference evidence="1 2" key="1">
    <citation type="submission" date="2024-01" db="EMBL/GenBank/DDBJ databases">
        <title>The genomes of 5 underutilized Papilionoideae crops provide insights into root nodulation and disease resistance.</title>
        <authorList>
            <person name="Yuan L."/>
        </authorList>
    </citation>
    <scope>NUCLEOTIDE SEQUENCE [LARGE SCALE GENOMIC DNA]</scope>
    <source>
        <strain evidence="1">LY-2023</strain>
        <tissue evidence="1">Leaf</tissue>
    </source>
</reference>
<evidence type="ECO:0000313" key="1">
    <source>
        <dbReference type="EMBL" id="KAK7280458.1"/>
    </source>
</evidence>
<organism evidence="1 2">
    <name type="scientific">Clitoria ternatea</name>
    <name type="common">Butterfly pea</name>
    <dbReference type="NCBI Taxonomy" id="43366"/>
    <lineage>
        <taxon>Eukaryota</taxon>
        <taxon>Viridiplantae</taxon>
        <taxon>Streptophyta</taxon>
        <taxon>Embryophyta</taxon>
        <taxon>Tracheophyta</taxon>
        <taxon>Spermatophyta</taxon>
        <taxon>Magnoliopsida</taxon>
        <taxon>eudicotyledons</taxon>
        <taxon>Gunneridae</taxon>
        <taxon>Pentapetalae</taxon>
        <taxon>rosids</taxon>
        <taxon>fabids</taxon>
        <taxon>Fabales</taxon>
        <taxon>Fabaceae</taxon>
        <taxon>Papilionoideae</taxon>
        <taxon>50 kb inversion clade</taxon>
        <taxon>NPAAA clade</taxon>
        <taxon>indigoferoid/millettioid clade</taxon>
        <taxon>Phaseoleae</taxon>
        <taxon>Clitoria</taxon>
    </lineage>
</organism>
<evidence type="ECO:0000313" key="2">
    <source>
        <dbReference type="Proteomes" id="UP001359559"/>
    </source>
</evidence>
<dbReference type="Proteomes" id="UP001359559">
    <property type="component" value="Unassembled WGS sequence"/>
</dbReference>
<comment type="caution">
    <text evidence="1">The sequence shown here is derived from an EMBL/GenBank/DDBJ whole genome shotgun (WGS) entry which is preliminary data.</text>
</comment>